<dbReference type="InterPro" id="IPR050189">
    <property type="entry name" value="MFS_Efflux_Transporters"/>
</dbReference>
<organism evidence="8 9">
    <name type="scientific">Archangium gephyra</name>
    <dbReference type="NCBI Taxonomy" id="48"/>
    <lineage>
        <taxon>Bacteria</taxon>
        <taxon>Pseudomonadati</taxon>
        <taxon>Myxococcota</taxon>
        <taxon>Myxococcia</taxon>
        <taxon>Myxococcales</taxon>
        <taxon>Cystobacterineae</taxon>
        <taxon>Archangiaceae</taxon>
        <taxon>Archangium</taxon>
    </lineage>
</organism>
<evidence type="ECO:0000256" key="5">
    <source>
        <dbReference type="ARBA" id="ARBA00023136"/>
    </source>
</evidence>
<feature type="transmembrane region" description="Helical" evidence="6">
    <location>
        <begin position="350"/>
        <end position="371"/>
    </location>
</feature>
<feature type="transmembrane region" description="Helical" evidence="6">
    <location>
        <begin position="254"/>
        <end position="273"/>
    </location>
</feature>
<evidence type="ECO:0000313" key="8">
    <source>
        <dbReference type="EMBL" id="PZR14449.1"/>
    </source>
</evidence>
<keyword evidence="2" id="KW-1003">Cell membrane</keyword>
<feature type="transmembrane region" description="Helical" evidence="6">
    <location>
        <begin position="108"/>
        <end position="129"/>
    </location>
</feature>
<evidence type="ECO:0000256" key="1">
    <source>
        <dbReference type="ARBA" id="ARBA00004651"/>
    </source>
</evidence>
<accession>A0A2W5TFZ1</accession>
<feature type="transmembrane region" description="Helical" evidence="6">
    <location>
        <begin position="141"/>
        <end position="163"/>
    </location>
</feature>
<name>A0A2W5TFZ1_9BACT</name>
<evidence type="ECO:0000256" key="3">
    <source>
        <dbReference type="ARBA" id="ARBA00022692"/>
    </source>
</evidence>
<protein>
    <submittedName>
        <fullName evidence="8">MFS transporter</fullName>
    </submittedName>
</protein>
<dbReference type="Pfam" id="PF07690">
    <property type="entry name" value="MFS_1"/>
    <property type="match status" value="1"/>
</dbReference>
<feature type="transmembrane region" description="Helical" evidence="6">
    <location>
        <begin position="58"/>
        <end position="76"/>
    </location>
</feature>
<dbReference type="GO" id="GO:0022857">
    <property type="term" value="F:transmembrane transporter activity"/>
    <property type="evidence" value="ECO:0007669"/>
    <property type="project" value="InterPro"/>
</dbReference>
<evidence type="ECO:0000259" key="7">
    <source>
        <dbReference type="PROSITE" id="PS50850"/>
    </source>
</evidence>
<dbReference type="InterPro" id="IPR020846">
    <property type="entry name" value="MFS_dom"/>
</dbReference>
<feature type="transmembrane region" description="Helical" evidence="6">
    <location>
        <begin position="169"/>
        <end position="194"/>
    </location>
</feature>
<feature type="domain" description="Major facilitator superfamily (MFS) profile" evidence="7">
    <location>
        <begin position="17"/>
        <end position="405"/>
    </location>
</feature>
<feature type="transmembrane region" description="Helical" evidence="6">
    <location>
        <begin position="280"/>
        <end position="299"/>
    </location>
</feature>
<evidence type="ECO:0000256" key="6">
    <source>
        <dbReference type="SAM" id="Phobius"/>
    </source>
</evidence>
<feature type="transmembrane region" description="Helical" evidence="6">
    <location>
        <begin position="305"/>
        <end position="323"/>
    </location>
</feature>
<dbReference type="PROSITE" id="PS50850">
    <property type="entry name" value="MFS"/>
    <property type="match status" value="1"/>
</dbReference>
<evidence type="ECO:0000313" key="9">
    <source>
        <dbReference type="Proteomes" id="UP000249061"/>
    </source>
</evidence>
<dbReference type="InterPro" id="IPR011701">
    <property type="entry name" value="MFS"/>
</dbReference>
<dbReference type="GO" id="GO:0005886">
    <property type="term" value="C:plasma membrane"/>
    <property type="evidence" value="ECO:0007669"/>
    <property type="project" value="UniProtKB-SubCell"/>
</dbReference>
<dbReference type="Proteomes" id="UP000249061">
    <property type="component" value="Unassembled WGS sequence"/>
</dbReference>
<keyword evidence="3 6" id="KW-0812">Transmembrane</keyword>
<sequence>MPDGQPSEQLTSRQWGIVWLIAAVQFINILDFVMVMPLGPDFAASLGISESQLGNVGGAYTAAACVSGLVGSLFLDRFDRRKALAVAMLGLVIGTAAGGFAFDLPTLLFARVLAGAFGGPATSLSFSIIADTIPANLRGRAMGTVMGAFSIASILGVPVGLWLAEAFSWRAPFLGVAAAGLIVCGCAIFLLPPMTSHLERTGKKVSFAQLISDPLVQLSYLMTAVVMFAGFVLIPNIAAYLQLNLGFPRHALKYAYGAGGVASLFATQLGGRLVDRFGSFRVGTFGALLVMLVVFLFFYLPHPHVATWLVLVAFVGFMLANGLRNVSYNTLTTKVPAPEVRARFTSIQSAVQHGASALSAMLSAQLLSVVGEGPERHLDGMPVVSTVSIALSALVPVMLFVVERGVKRRNALKAS</sequence>
<feature type="transmembrane region" description="Helical" evidence="6">
    <location>
        <begin position="83"/>
        <end position="102"/>
    </location>
</feature>
<dbReference type="PANTHER" id="PTHR43124:SF3">
    <property type="entry name" value="CHLORAMPHENICOL EFFLUX PUMP RV0191"/>
    <property type="match status" value="1"/>
</dbReference>
<gene>
    <name evidence="8" type="ORF">DI536_10355</name>
</gene>
<dbReference type="AlphaFoldDB" id="A0A2W5TFZ1"/>
<dbReference type="SUPFAM" id="SSF103473">
    <property type="entry name" value="MFS general substrate transporter"/>
    <property type="match status" value="1"/>
</dbReference>
<reference evidence="8 9" key="1">
    <citation type="submission" date="2017-08" db="EMBL/GenBank/DDBJ databases">
        <title>Infants hospitalized years apart are colonized by the same room-sourced microbial strains.</title>
        <authorList>
            <person name="Brooks B."/>
            <person name="Olm M.R."/>
            <person name="Firek B.A."/>
            <person name="Baker R."/>
            <person name="Thomas B.C."/>
            <person name="Morowitz M.J."/>
            <person name="Banfield J.F."/>
        </authorList>
    </citation>
    <scope>NUCLEOTIDE SEQUENCE [LARGE SCALE GENOMIC DNA]</scope>
    <source>
        <strain evidence="8">S2_003_000_R2_14</strain>
    </source>
</reference>
<feature type="transmembrane region" description="Helical" evidence="6">
    <location>
        <begin position="17"/>
        <end position="38"/>
    </location>
</feature>
<feature type="transmembrane region" description="Helical" evidence="6">
    <location>
        <begin position="383"/>
        <end position="402"/>
    </location>
</feature>
<keyword evidence="4 6" id="KW-1133">Transmembrane helix</keyword>
<dbReference type="Gene3D" id="1.20.1250.20">
    <property type="entry name" value="MFS general substrate transporter like domains"/>
    <property type="match status" value="1"/>
</dbReference>
<dbReference type="InterPro" id="IPR036259">
    <property type="entry name" value="MFS_trans_sf"/>
</dbReference>
<comment type="subcellular location">
    <subcellularLocation>
        <location evidence="1">Cell membrane</location>
        <topology evidence="1">Multi-pass membrane protein</topology>
    </subcellularLocation>
</comment>
<keyword evidence="5 6" id="KW-0472">Membrane</keyword>
<dbReference type="PANTHER" id="PTHR43124">
    <property type="entry name" value="PURINE EFFLUX PUMP PBUE"/>
    <property type="match status" value="1"/>
</dbReference>
<dbReference type="CDD" id="cd17324">
    <property type="entry name" value="MFS_NepI_like"/>
    <property type="match status" value="1"/>
</dbReference>
<evidence type="ECO:0000256" key="2">
    <source>
        <dbReference type="ARBA" id="ARBA00022475"/>
    </source>
</evidence>
<comment type="caution">
    <text evidence="8">The sequence shown here is derived from an EMBL/GenBank/DDBJ whole genome shotgun (WGS) entry which is preliminary data.</text>
</comment>
<proteinExistence type="predicted"/>
<feature type="transmembrane region" description="Helical" evidence="6">
    <location>
        <begin position="215"/>
        <end position="234"/>
    </location>
</feature>
<evidence type="ECO:0000256" key="4">
    <source>
        <dbReference type="ARBA" id="ARBA00022989"/>
    </source>
</evidence>
<dbReference type="EMBL" id="QFQP01000007">
    <property type="protein sequence ID" value="PZR14449.1"/>
    <property type="molecule type" value="Genomic_DNA"/>
</dbReference>